<dbReference type="RefSeq" id="WP_107750967.1">
    <property type="nucleotide sequence ID" value="NZ_QBKF01000003.1"/>
</dbReference>
<evidence type="ECO:0000256" key="3">
    <source>
        <dbReference type="ARBA" id="ARBA00022777"/>
    </source>
</evidence>
<dbReference type="Gene3D" id="3.40.1190.20">
    <property type="match status" value="1"/>
</dbReference>
<dbReference type="InterPro" id="IPR029056">
    <property type="entry name" value="Ribokinase-like"/>
</dbReference>
<dbReference type="GO" id="GO:0006974">
    <property type="term" value="P:DNA damage response"/>
    <property type="evidence" value="ECO:0007669"/>
    <property type="project" value="TreeGrafter"/>
</dbReference>
<comment type="caution">
    <text evidence="5">The sequence shown here is derived from an EMBL/GenBank/DDBJ whole genome shotgun (WGS) entry which is preliminary data.</text>
</comment>
<protein>
    <submittedName>
        <fullName evidence="5">2-dehydro-3-deoxygluconokinase</fullName>
    </submittedName>
</protein>
<accession>A0A2T7US77</accession>
<dbReference type="InterPro" id="IPR050306">
    <property type="entry name" value="PfkB_Carbo_kinase"/>
</dbReference>
<organism evidence="5 6">
    <name type="scientific">Pararhodobacter aggregans</name>
    <dbReference type="NCBI Taxonomy" id="404875"/>
    <lineage>
        <taxon>Bacteria</taxon>
        <taxon>Pseudomonadati</taxon>
        <taxon>Pseudomonadota</taxon>
        <taxon>Alphaproteobacteria</taxon>
        <taxon>Rhodobacterales</taxon>
        <taxon>Paracoccaceae</taxon>
        <taxon>Pararhodobacter</taxon>
    </lineage>
</organism>
<keyword evidence="3 5" id="KW-0418">Kinase</keyword>
<dbReference type="Pfam" id="PF00294">
    <property type="entry name" value="PfkB"/>
    <property type="match status" value="1"/>
</dbReference>
<dbReference type="SUPFAM" id="SSF53613">
    <property type="entry name" value="Ribokinase-like"/>
    <property type="match status" value="1"/>
</dbReference>
<dbReference type="AlphaFoldDB" id="A0A2T7US77"/>
<dbReference type="Proteomes" id="UP000244810">
    <property type="component" value="Unassembled WGS sequence"/>
</dbReference>
<evidence type="ECO:0000259" key="4">
    <source>
        <dbReference type="Pfam" id="PF00294"/>
    </source>
</evidence>
<name>A0A2T7US77_9RHOB</name>
<evidence type="ECO:0000256" key="1">
    <source>
        <dbReference type="ARBA" id="ARBA00010688"/>
    </source>
</evidence>
<proteinExistence type="inferred from homology"/>
<sequence length="317" mass="33422">MIRVASVGECMLELQARGPGWHLGHAGDTFNTLWMLRALLPPGAETDFITAFGDDPFSDRQRDFMASQGIGTAASPRLPGLRPGLYAITLDAAGERSFSYWRSDSAARRLADDPAALRLSLAGRDLIHVSGITLAILTPEARRVLREELARAREGGALVAFDPNWRPALWQSPETARAAMNDLLAICDIALPSWPDEGALFGDADPEACCRRLLSLGVPEVALKLGADGALIAAPGAPGQTIPARADVTPLDTTGAGDGFNGAYLAARLEGHPPATAAALANRMAAEVIGVYGALAEPGALRRCWIEAGRDNGRAGR</sequence>
<evidence type="ECO:0000313" key="5">
    <source>
        <dbReference type="EMBL" id="PVE47595.1"/>
    </source>
</evidence>
<dbReference type="PANTHER" id="PTHR43085">
    <property type="entry name" value="HEXOKINASE FAMILY MEMBER"/>
    <property type="match status" value="1"/>
</dbReference>
<dbReference type="GO" id="GO:0042840">
    <property type="term" value="P:D-glucuronate catabolic process"/>
    <property type="evidence" value="ECO:0007669"/>
    <property type="project" value="TreeGrafter"/>
</dbReference>
<evidence type="ECO:0000256" key="2">
    <source>
        <dbReference type="ARBA" id="ARBA00022679"/>
    </source>
</evidence>
<dbReference type="GO" id="GO:0019698">
    <property type="term" value="P:D-galacturonate catabolic process"/>
    <property type="evidence" value="ECO:0007669"/>
    <property type="project" value="TreeGrafter"/>
</dbReference>
<gene>
    <name evidence="5" type="ORF">DDE23_09090</name>
</gene>
<keyword evidence="2" id="KW-0808">Transferase</keyword>
<dbReference type="GO" id="GO:0005829">
    <property type="term" value="C:cytosol"/>
    <property type="evidence" value="ECO:0007669"/>
    <property type="project" value="TreeGrafter"/>
</dbReference>
<feature type="domain" description="Carbohydrate kinase PfkB" evidence="4">
    <location>
        <begin position="3"/>
        <end position="294"/>
    </location>
</feature>
<dbReference type="GO" id="GO:0008673">
    <property type="term" value="F:2-dehydro-3-deoxygluconokinase activity"/>
    <property type="evidence" value="ECO:0007669"/>
    <property type="project" value="TreeGrafter"/>
</dbReference>
<dbReference type="PANTHER" id="PTHR43085:SF15">
    <property type="entry name" value="2-DEHYDRO-3-DEOXYGLUCONOKINASE"/>
    <property type="match status" value="1"/>
</dbReference>
<dbReference type="InterPro" id="IPR011611">
    <property type="entry name" value="PfkB_dom"/>
</dbReference>
<keyword evidence="6" id="KW-1185">Reference proteome</keyword>
<reference evidence="5 6" key="1">
    <citation type="journal article" date="2011" name="Syst. Appl. Microbiol.">
        <title>Defluviimonas denitrificans gen. nov., sp. nov., and Pararhodobacter aggregans gen. nov., sp. nov., non-phototrophic Rhodobacteraceae from the biofilter of a marine aquaculture.</title>
        <authorList>
            <person name="Foesel B.U."/>
            <person name="Drake H.L."/>
            <person name="Schramm A."/>
        </authorList>
    </citation>
    <scope>NUCLEOTIDE SEQUENCE [LARGE SCALE GENOMIC DNA]</scope>
    <source>
        <strain evidence="5 6">D1-19</strain>
    </source>
</reference>
<dbReference type="CDD" id="cd01166">
    <property type="entry name" value="KdgK"/>
    <property type="match status" value="1"/>
</dbReference>
<evidence type="ECO:0000313" key="6">
    <source>
        <dbReference type="Proteomes" id="UP000244810"/>
    </source>
</evidence>
<dbReference type="PROSITE" id="PS00584">
    <property type="entry name" value="PFKB_KINASES_2"/>
    <property type="match status" value="1"/>
</dbReference>
<dbReference type="EMBL" id="QDDR01000004">
    <property type="protein sequence ID" value="PVE47595.1"/>
    <property type="molecule type" value="Genomic_DNA"/>
</dbReference>
<dbReference type="OrthoDB" id="9776822at2"/>
<comment type="similarity">
    <text evidence="1">Belongs to the carbohydrate kinase PfkB family.</text>
</comment>
<dbReference type="InterPro" id="IPR002173">
    <property type="entry name" value="Carboh/pur_kinase_PfkB_CS"/>
</dbReference>